<organism evidence="1 2">
    <name type="scientific">Clonorchis sinensis</name>
    <name type="common">Chinese liver fluke</name>
    <dbReference type="NCBI Taxonomy" id="79923"/>
    <lineage>
        <taxon>Eukaryota</taxon>
        <taxon>Metazoa</taxon>
        <taxon>Spiralia</taxon>
        <taxon>Lophotrochozoa</taxon>
        <taxon>Platyhelminthes</taxon>
        <taxon>Trematoda</taxon>
        <taxon>Digenea</taxon>
        <taxon>Opisthorchiida</taxon>
        <taxon>Opisthorchiata</taxon>
        <taxon>Opisthorchiidae</taxon>
        <taxon>Clonorchis</taxon>
    </lineage>
</organism>
<accession>G7Y8G5</accession>
<keyword evidence="2" id="KW-1185">Reference proteome</keyword>
<evidence type="ECO:0000313" key="2">
    <source>
        <dbReference type="Proteomes" id="UP000008909"/>
    </source>
</evidence>
<name>G7Y8G5_CLOSI</name>
<dbReference type="Proteomes" id="UP000008909">
    <property type="component" value="Unassembled WGS sequence"/>
</dbReference>
<proteinExistence type="predicted"/>
<gene>
    <name evidence="1" type="ORF">CLF_102759</name>
</gene>
<dbReference type="AlphaFoldDB" id="G7Y8G5"/>
<protein>
    <submittedName>
        <fullName evidence="1">Uncharacterized protein</fullName>
    </submittedName>
</protein>
<reference key="2">
    <citation type="submission" date="2011-10" db="EMBL/GenBank/DDBJ databases">
        <title>The genome and transcriptome sequence of Clonorchis sinensis provide insights into the carcinogenic liver fluke.</title>
        <authorList>
            <person name="Wang X."/>
            <person name="Huang Y."/>
            <person name="Chen W."/>
            <person name="Liu H."/>
            <person name="Guo L."/>
            <person name="Chen Y."/>
            <person name="Luo F."/>
            <person name="Zhou W."/>
            <person name="Sun J."/>
            <person name="Mao Q."/>
            <person name="Liang P."/>
            <person name="Zhou C."/>
            <person name="Tian Y."/>
            <person name="Men J."/>
            <person name="Lv X."/>
            <person name="Huang L."/>
            <person name="Zhou J."/>
            <person name="Hu Y."/>
            <person name="Li R."/>
            <person name="Zhang F."/>
            <person name="Lei H."/>
            <person name="Li X."/>
            <person name="Hu X."/>
            <person name="Liang C."/>
            <person name="Xu J."/>
            <person name="Wu Z."/>
            <person name="Yu X."/>
        </authorList>
    </citation>
    <scope>NUCLEOTIDE SEQUENCE</scope>
    <source>
        <strain>Henan</strain>
    </source>
</reference>
<reference evidence="1" key="1">
    <citation type="journal article" date="2011" name="Genome Biol.">
        <title>The draft genome of the carcinogenic human liver fluke Clonorchis sinensis.</title>
        <authorList>
            <person name="Wang X."/>
            <person name="Chen W."/>
            <person name="Huang Y."/>
            <person name="Sun J."/>
            <person name="Men J."/>
            <person name="Liu H."/>
            <person name="Luo F."/>
            <person name="Guo L."/>
            <person name="Lv X."/>
            <person name="Deng C."/>
            <person name="Zhou C."/>
            <person name="Fan Y."/>
            <person name="Li X."/>
            <person name="Huang L."/>
            <person name="Hu Y."/>
            <person name="Liang C."/>
            <person name="Hu X."/>
            <person name="Xu J."/>
            <person name="Yu X."/>
        </authorList>
    </citation>
    <scope>NUCLEOTIDE SEQUENCE [LARGE SCALE GENOMIC DNA]</scope>
    <source>
        <strain evidence="1">Henan</strain>
    </source>
</reference>
<evidence type="ECO:0000313" key="1">
    <source>
        <dbReference type="EMBL" id="GAA49250.1"/>
    </source>
</evidence>
<sequence length="336" mass="39283">MRGLLGECFNIRNIELQAIRRDKFTGLQRSDQKKYTGRCVRKSLPLHDLINDNVRYDAERTSFDLDARCNRYRPANLLCECLPYQSYRGIKTASPKILLDLDSVTDTIWLLDHHHATSFPFIGMRSKGSLGIFEELTNAQNRLSSHRFRKSLTMIGRCTMKSESSRGLSEDFQQPYEWKVGKRGLNTDVISRQKNKTRQNVHTFSGWIDSERFVVLEPPHSVAWNHQKRQIQLVPARLPGNNEMRTNIVSSRYNWFWVTTSVPSTVYYRRKLGHFSLGHFLTKKRDANHRIDHNKTGDKARLPPGAKRRTFCQYQLRPSDFQDQRRRFAVFSVSTT</sequence>
<dbReference type="EMBL" id="DF142943">
    <property type="protein sequence ID" value="GAA49250.1"/>
    <property type="molecule type" value="Genomic_DNA"/>
</dbReference>